<sequence length="72" mass="8000">MCVKLLRFGLFLSMIQETLVFTMTSSKGHEVIHVDGGRCDPQDLRSVASEGSRSGEISGFQWRSVRLIRGSV</sequence>
<gene>
    <name evidence="2" type="ORF">PECUL_23A045514</name>
</gene>
<dbReference type="EMBL" id="OW240918">
    <property type="protein sequence ID" value="CAH2307452.1"/>
    <property type="molecule type" value="Genomic_DNA"/>
</dbReference>
<dbReference type="Proteomes" id="UP001295444">
    <property type="component" value="Chromosome 07"/>
</dbReference>
<keyword evidence="3" id="KW-1185">Reference proteome</keyword>
<dbReference type="AlphaFoldDB" id="A0AAD1WIM9"/>
<feature type="chain" id="PRO_5042225101" description="Secreted protein" evidence="1">
    <location>
        <begin position="21"/>
        <end position="72"/>
    </location>
</feature>
<evidence type="ECO:0008006" key="4">
    <source>
        <dbReference type="Google" id="ProtNLM"/>
    </source>
</evidence>
<evidence type="ECO:0000313" key="2">
    <source>
        <dbReference type="EMBL" id="CAH2307452.1"/>
    </source>
</evidence>
<name>A0AAD1WIM9_PELCU</name>
<organism evidence="2 3">
    <name type="scientific">Pelobates cultripes</name>
    <name type="common">Western spadefoot toad</name>
    <dbReference type="NCBI Taxonomy" id="61616"/>
    <lineage>
        <taxon>Eukaryota</taxon>
        <taxon>Metazoa</taxon>
        <taxon>Chordata</taxon>
        <taxon>Craniata</taxon>
        <taxon>Vertebrata</taxon>
        <taxon>Euteleostomi</taxon>
        <taxon>Amphibia</taxon>
        <taxon>Batrachia</taxon>
        <taxon>Anura</taxon>
        <taxon>Pelobatoidea</taxon>
        <taxon>Pelobatidae</taxon>
        <taxon>Pelobates</taxon>
    </lineage>
</organism>
<evidence type="ECO:0000256" key="1">
    <source>
        <dbReference type="SAM" id="SignalP"/>
    </source>
</evidence>
<protein>
    <recommendedName>
        <fullName evidence="4">Secreted protein</fullName>
    </recommendedName>
</protein>
<feature type="signal peptide" evidence="1">
    <location>
        <begin position="1"/>
        <end position="20"/>
    </location>
</feature>
<reference evidence="2" key="1">
    <citation type="submission" date="2022-03" db="EMBL/GenBank/DDBJ databases">
        <authorList>
            <person name="Alioto T."/>
            <person name="Alioto T."/>
            <person name="Gomez Garrido J."/>
        </authorList>
    </citation>
    <scope>NUCLEOTIDE SEQUENCE</scope>
</reference>
<accession>A0AAD1WIM9</accession>
<evidence type="ECO:0000313" key="3">
    <source>
        <dbReference type="Proteomes" id="UP001295444"/>
    </source>
</evidence>
<proteinExistence type="predicted"/>
<keyword evidence="1" id="KW-0732">Signal</keyword>